<name>A0A7S7M0K5_9BACT</name>
<feature type="domain" description="FAD-dependent oxidoreductase 2 FAD-binding" evidence="5">
    <location>
        <begin position="4"/>
        <end position="372"/>
    </location>
</feature>
<dbReference type="Pfam" id="PF00890">
    <property type="entry name" value="FAD_binding_2"/>
    <property type="match status" value="1"/>
</dbReference>
<gene>
    <name evidence="7" type="ORF">HUE87_00215</name>
</gene>
<dbReference type="InterPro" id="IPR036188">
    <property type="entry name" value="FAD/NAD-bd_sf"/>
</dbReference>
<evidence type="ECO:0000256" key="2">
    <source>
        <dbReference type="ARBA" id="ARBA00022630"/>
    </source>
</evidence>
<dbReference type="InterPro" id="IPR003953">
    <property type="entry name" value="FAD-dep_OxRdtase_2_FAD-bd"/>
</dbReference>
<dbReference type="PIRSF" id="PIRSF000171">
    <property type="entry name" value="SDHA_APRA_LASPO"/>
    <property type="match status" value="1"/>
</dbReference>
<dbReference type="SUPFAM" id="SSF51905">
    <property type="entry name" value="FAD/NAD(P)-binding domain"/>
    <property type="match status" value="1"/>
</dbReference>
<evidence type="ECO:0000256" key="3">
    <source>
        <dbReference type="ARBA" id="ARBA00023002"/>
    </source>
</evidence>
<dbReference type="InterPro" id="IPR027477">
    <property type="entry name" value="Succ_DH/fumarate_Rdtase_cat_sf"/>
</dbReference>
<sequence length="535" mass="58531">MRSDVVIIGAGGAGLVSAINAHESGAKVIVLTKEYPTRSQTCMAQGGINAALSNAGEDSVEAHIKNTLKAAHGLAQESAVKFLCEEAIGAVEWLDSIGVPFSRTKDSKIAQRTLGGASAARACYAQDYTGLKILHTLYDRCLSLGIEILDERYLLEFITNKSENKVSVCGVSVLNKRSGEVEIYEAPSVIVATGGYSKIFHKHTTNSSSSTGDGIASALRAGARLSDMEFIQFHPTALKNSSILISESARGAGGYLLNSIGERFTNELLPRDEVARAIYDEMQKGEDVFLDIRHLGEAFIDEELPQERKLAILYENIDPVSDLIPIKPVAHYTMGGIEVDSESMTNVMGLFAVGECANHKVHGANRLGGNSLLELIVFGRQAGNNASKYAKNVKKDENISLHVEVESEVLDKIRNCTCRVSFYEKHKLIGDIFYKNVGIKRDKKELIFALDEIYKIKDDLPLMGVDDKSKIYNNNLVEFLEFKNMLELCETVLLSAIARGESRGAHFRVDAPSENDAIFKAHSIVDESGRVSYEN</sequence>
<protein>
    <submittedName>
        <fullName evidence="7">FAD-dependent oxidoreductase</fullName>
    </submittedName>
</protein>
<dbReference type="GO" id="GO:0009061">
    <property type="term" value="P:anaerobic respiration"/>
    <property type="evidence" value="ECO:0007669"/>
    <property type="project" value="TreeGrafter"/>
</dbReference>
<dbReference type="GO" id="GO:0050660">
    <property type="term" value="F:flavin adenine dinucleotide binding"/>
    <property type="evidence" value="ECO:0007669"/>
    <property type="project" value="TreeGrafter"/>
</dbReference>
<accession>A0A7S7M0K5</accession>
<dbReference type="PANTHER" id="PTHR11632:SF51">
    <property type="entry name" value="SUCCINATE DEHYDROGENASE [UBIQUINONE] FLAVOPROTEIN SUBUNIT, MITOCHONDRIAL"/>
    <property type="match status" value="1"/>
</dbReference>
<dbReference type="PRINTS" id="PR00368">
    <property type="entry name" value="FADPNR"/>
</dbReference>
<organism evidence="7 8">
    <name type="scientific">Candidatus Sulfurimonas marisnigri</name>
    <dbReference type="NCBI Taxonomy" id="2740405"/>
    <lineage>
        <taxon>Bacteria</taxon>
        <taxon>Pseudomonadati</taxon>
        <taxon>Campylobacterota</taxon>
        <taxon>Epsilonproteobacteria</taxon>
        <taxon>Campylobacterales</taxon>
        <taxon>Sulfurimonadaceae</taxon>
        <taxon>Sulfurimonas</taxon>
    </lineage>
</organism>
<evidence type="ECO:0000256" key="4">
    <source>
        <dbReference type="PIRSR" id="PIRSR000171-1"/>
    </source>
</evidence>
<dbReference type="InterPro" id="IPR037099">
    <property type="entry name" value="Fum_R/Succ_DH_flav-like_C_sf"/>
</dbReference>
<evidence type="ECO:0000313" key="7">
    <source>
        <dbReference type="EMBL" id="QOY54710.1"/>
    </source>
</evidence>
<dbReference type="GO" id="GO:0009055">
    <property type="term" value="F:electron transfer activity"/>
    <property type="evidence" value="ECO:0007669"/>
    <property type="project" value="TreeGrafter"/>
</dbReference>
<dbReference type="RefSeq" id="WP_194366754.1">
    <property type="nucleotide sequence ID" value="NZ_CP054493.1"/>
</dbReference>
<proteinExistence type="predicted"/>
<dbReference type="KEGG" id="smas:HUE87_00215"/>
<dbReference type="SUPFAM" id="SSF56425">
    <property type="entry name" value="Succinate dehydrogenase/fumarate reductase flavoprotein, catalytic domain"/>
    <property type="match status" value="1"/>
</dbReference>
<evidence type="ECO:0000259" key="6">
    <source>
        <dbReference type="Pfam" id="PF02910"/>
    </source>
</evidence>
<evidence type="ECO:0000313" key="8">
    <source>
        <dbReference type="Proteomes" id="UP000593836"/>
    </source>
</evidence>
<dbReference type="Gene3D" id="3.50.50.60">
    <property type="entry name" value="FAD/NAD(P)-binding domain"/>
    <property type="match status" value="1"/>
</dbReference>
<dbReference type="PRINTS" id="PR00411">
    <property type="entry name" value="PNDRDTASEI"/>
</dbReference>
<dbReference type="Gene3D" id="3.90.700.10">
    <property type="entry name" value="Succinate dehydrogenase/fumarate reductase flavoprotein, catalytic domain"/>
    <property type="match status" value="1"/>
</dbReference>
<dbReference type="Pfam" id="PF02910">
    <property type="entry name" value="Succ_DH_flav_C"/>
    <property type="match status" value="1"/>
</dbReference>
<dbReference type="AlphaFoldDB" id="A0A7S7M0K5"/>
<reference evidence="7 8" key="1">
    <citation type="submission" date="2020-05" db="EMBL/GenBank/DDBJ databases">
        <title>Sulfurimonas marisnigri, sp. nov., and Sulfurimonas baltica, sp. nov., manganese oxide reducing chemolithoautotrophs of the class Epsilonproteobacteria isolated from the pelagic redoxclines of the Black and Baltic Seas and emended description of the genus Sulfurimonas.</title>
        <authorList>
            <person name="Henkel J.V."/>
            <person name="Laudan C."/>
            <person name="Werner J."/>
            <person name="Neu T."/>
            <person name="Plewe S."/>
            <person name="Sproer C."/>
            <person name="Bunk B."/>
            <person name="Schulz-Vogt H.N."/>
        </authorList>
    </citation>
    <scope>NUCLEOTIDE SEQUENCE [LARGE SCALE GENOMIC DNA]</scope>
    <source>
        <strain evidence="7 8">SoZ1</strain>
    </source>
</reference>
<dbReference type="GO" id="GO:0005886">
    <property type="term" value="C:plasma membrane"/>
    <property type="evidence" value="ECO:0007669"/>
    <property type="project" value="TreeGrafter"/>
</dbReference>
<comment type="cofactor">
    <cofactor evidence="1">
        <name>FAD</name>
        <dbReference type="ChEBI" id="CHEBI:57692"/>
    </cofactor>
</comment>
<feature type="domain" description="Fumarate reductase/succinate dehydrogenase flavoprotein-like C-terminal" evidence="6">
    <location>
        <begin position="427"/>
        <end position="533"/>
    </location>
</feature>
<keyword evidence="8" id="KW-1185">Reference proteome</keyword>
<evidence type="ECO:0000259" key="5">
    <source>
        <dbReference type="Pfam" id="PF00890"/>
    </source>
</evidence>
<dbReference type="Proteomes" id="UP000593836">
    <property type="component" value="Chromosome"/>
</dbReference>
<dbReference type="GO" id="GO:0000104">
    <property type="term" value="F:succinate dehydrogenase activity"/>
    <property type="evidence" value="ECO:0007669"/>
    <property type="project" value="TreeGrafter"/>
</dbReference>
<dbReference type="InterPro" id="IPR030664">
    <property type="entry name" value="SdhA/FrdA/AprA"/>
</dbReference>
<dbReference type="PANTHER" id="PTHR11632">
    <property type="entry name" value="SUCCINATE DEHYDROGENASE 2 FLAVOPROTEIN SUBUNIT"/>
    <property type="match status" value="1"/>
</dbReference>
<dbReference type="InterPro" id="IPR015939">
    <property type="entry name" value="Fum_Rdtase/Succ_DH_flav-like_C"/>
</dbReference>
<feature type="active site" description="Proton acceptor" evidence="4">
    <location>
        <position position="271"/>
    </location>
</feature>
<keyword evidence="2" id="KW-0285">Flavoprotein</keyword>
<evidence type="ECO:0000256" key="1">
    <source>
        <dbReference type="ARBA" id="ARBA00001974"/>
    </source>
</evidence>
<dbReference type="Gene3D" id="1.20.58.100">
    <property type="entry name" value="Fumarate reductase/succinate dehydrogenase flavoprotein-like, C-terminal domain"/>
    <property type="match status" value="1"/>
</dbReference>
<keyword evidence="3" id="KW-0560">Oxidoreductase</keyword>
<dbReference type="EMBL" id="CP054493">
    <property type="protein sequence ID" value="QOY54710.1"/>
    <property type="molecule type" value="Genomic_DNA"/>
</dbReference>
<dbReference type="SUPFAM" id="SSF46977">
    <property type="entry name" value="Succinate dehydrogenase/fumarate reductase flavoprotein C-terminal domain"/>
    <property type="match status" value="1"/>
</dbReference>